<comment type="caution">
    <text evidence="1">The sequence shown here is derived from an EMBL/GenBank/DDBJ whole genome shotgun (WGS) entry which is preliminary data.</text>
</comment>
<name>A0ACC2XA15_9TREE</name>
<dbReference type="Proteomes" id="UP001243375">
    <property type="component" value="Unassembled WGS sequence"/>
</dbReference>
<proteinExistence type="predicted"/>
<keyword evidence="2" id="KW-1185">Reference proteome</keyword>
<evidence type="ECO:0000313" key="1">
    <source>
        <dbReference type="EMBL" id="KAJ9120863.1"/>
    </source>
</evidence>
<protein>
    <submittedName>
        <fullName evidence="1">Uncharacterized protein</fullName>
    </submittedName>
</protein>
<evidence type="ECO:0000313" key="2">
    <source>
        <dbReference type="Proteomes" id="UP001243375"/>
    </source>
</evidence>
<gene>
    <name evidence="1" type="ORF">QFC22_002798</name>
</gene>
<sequence>MAKQPRLPASDRAPTSEQRNRGVRAYPTSTTSTFPAQPQQSVATHEIADAPNKSIRREDASGSSLPLTHSGKLLSHVENPAYSFTQHQATSRPKQLPTSITPEGNRNGHRLPRAMPTSGGSTAEPTNSREPRTSSDSPDLTSKSGPKSNEGNSESSHRVKQIPTAPRSDRPRVLSKAEEEEQARRQARIQRFSEVKQALSNDASQQQLERPVQQAASVQARRTSQEQARPSRTSASNALLQMKDREPATSSSAVNDPVLTDGWPITANQEELSAHTAQISDQHPAQNTNNSSPVNFGSPNVALPITVRHNGQNIYHHDGHGGTGSIGIAQDHVMAGDGASHARAPAEEDGMVVICDIPKEELSSVGASRAQRSSATPNVNMENTNDGDVDVDDRSRRGSTPLTPSPSEAGDLPGESEGTDISETRSQPAKVAGVPENSNKEKLSRSRREEDSRADQTPRAKSRSGPSLAKPMEPEQVPKSPSVPPMSPALPAENQIRDDLDGPAFALEGSNIPEPVAVGATVSTISERKRSKRLTKTVDPTKKVVFDGIATSNIIPSDGWGPQRTTRRAAKSNTQQTAYLPDASRAVEQKPRLQSAEKPPTSSTAPGAKLGHMAGKRKYHTDVIEVQNPDGTFRVIAEDGVFLDGTPVEPPSDQGASVIDENPSTSGRRSLRSRISSATPMGPQHTATEKTHHGLPLALSSPSTSRLDPHSKRKVVDVSASVTIETLQDSPMGHTIEESKLARTRSVPVSKRKASNVHKQTVVQATSGEVAIGGLALLGASDPVASHQSRSKRTGQPSRAIQPQVALRPANEAEPSTSSRTSARKKAKAADHLSEGTPEVPLAVQTSTQQSVHASAAHGNAEDDHVVRNVENHVPTSNGTVRSRNAGSNGPIQQLDEFLASQKVQTVTLAQRIQEAQDTTQESLYEIELKMQETMRQMQNLAQRMIAQNLALVKEQQQRSVDNEKAVLKLREQLASSATQPPAPIVRRKAVAQRSEANLIDQQQLSTRHEENSVRMPEEQTSSAAMRPAPRLSKKQVSSRQKGSVSIIQESEQRRSAPKKRKADNDGDYQHDETGKGKKKKKDGNEERSRSDALGGDSRLINRPKKNYSIPDMDLAMSDADAEQPLEHEHEQEPKRE</sequence>
<dbReference type="EMBL" id="JASBWU010000006">
    <property type="protein sequence ID" value="KAJ9120863.1"/>
    <property type="molecule type" value="Genomic_DNA"/>
</dbReference>
<organism evidence="1 2">
    <name type="scientific">Naganishia vaughanmartiniae</name>
    <dbReference type="NCBI Taxonomy" id="1424756"/>
    <lineage>
        <taxon>Eukaryota</taxon>
        <taxon>Fungi</taxon>
        <taxon>Dikarya</taxon>
        <taxon>Basidiomycota</taxon>
        <taxon>Agaricomycotina</taxon>
        <taxon>Tremellomycetes</taxon>
        <taxon>Filobasidiales</taxon>
        <taxon>Filobasidiaceae</taxon>
        <taxon>Naganishia</taxon>
    </lineage>
</organism>
<reference evidence="1" key="1">
    <citation type="submission" date="2023-04" db="EMBL/GenBank/DDBJ databases">
        <title>Draft Genome sequencing of Naganishia species isolated from polar environments using Oxford Nanopore Technology.</title>
        <authorList>
            <person name="Leo P."/>
            <person name="Venkateswaran K."/>
        </authorList>
    </citation>
    <scope>NUCLEOTIDE SEQUENCE</scope>
    <source>
        <strain evidence="1">MNA-CCFEE 5425</strain>
    </source>
</reference>
<accession>A0ACC2XA15</accession>